<evidence type="ECO:0000313" key="4">
    <source>
        <dbReference type="Proteomes" id="UP000501690"/>
    </source>
</evidence>
<evidence type="ECO:0000256" key="1">
    <source>
        <dbReference type="SAM" id="Coils"/>
    </source>
</evidence>
<reference evidence="3 4" key="1">
    <citation type="submission" date="2019-04" db="EMBL/GenBank/DDBJ databases">
        <title>An improved genome assembly and genetic linkage map for asparagus bean, Vigna unguiculata ssp. sesquipedialis.</title>
        <authorList>
            <person name="Xia Q."/>
            <person name="Zhang R."/>
            <person name="Dong Y."/>
        </authorList>
    </citation>
    <scope>NUCLEOTIDE SEQUENCE [LARGE SCALE GENOMIC DNA]</scope>
    <source>
        <tissue evidence="3">Leaf</tissue>
    </source>
</reference>
<dbReference type="Proteomes" id="UP000501690">
    <property type="component" value="Linkage Group LG5"/>
</dbReference>
<evidence type="ECO:0000256" key="2">
    <source>
        <dbReference type="SAM" id="MobiDB-lite"/>
    </source>
</evidence>
<feature type="region of interest" description="Disordered" evidence="2">
    <location>
        <begin position="143"/>
        <end position="182"/>
    </location>
</feature>
<sequence length="414" mass="47403">MIHFIAYFHWNEILSRLLLVQRTFYRVLVSYIVMSRNMVSPKHVGNAESFGECGEFWGVFGKEHEHVSSSSFDEVLACKGASPMKPIASEKDLVVFLSGEVEKENSSQRNSSLQLDPLQLDPVNTQRNSTKISEKTAREELKEISNAKNGDSAGKRKSYKKRKICQEVPNEEKGNANDDTRTCSKVAEKETKALDLKNGEVEAMLRELIRKQNLRRGQNNLVAQFQIRMLTLIFNDSENEKLRCCIEDQNAKHAEEVKEAKSKVAEAVDKEKGLRKKLQFETINGIMLKVTPHQMEKHNALLAKLKSEVVQAHDEVHFQKKCGSDAMRIKPEFVDNDGKVFWKLKSYNDESNILLQDVKMQDETASSSEEKWFVYGPEKKEEVDKYIHSKVNKWIAFVVLDVVHGIGKLAFFVF</sequence>
<organism evidence="3 4">
    <name type="scientific">Vigna unguiculata</name>
    <name type="common">Cowpea</name>
    <dbReference type="NCBI Taxonomy" id="3917"/>
    <lineage>
        <taxon>Eukaryota</taxon>
        <taxon>Viridiplantae</taxon>
        <taxon>Streptophyta</taxon>
        <taxon>Embryophyta</taxon>
        <taxon>Tracheophyta</taxon>
        <taxon>Spermatophyta</taxon>
        <taxon>Magnoliopsida</taxon>
        <taxon>eudicotyledons</taxon>
        <taxon>Gunneridae</taxon>
        <taxon>Pentapetalae</taxon>
        <taxon>rosids</taxon>
        <taxon>fabids</taxon>
        <taxon>Fabales</taxon>
        <taxon>Fabaceae</taxon>
        <taxon>Papilionoideae</taxon>
        <taxon>50 kb inversion clade</taxon>
        <taxon>NPAAA clade</taxon>
        <taxon>indigoferoid/millettioid clade</taxon>
        <taxon>Phaseoleae</taxon>
        <taxon>Vigna</taxon>
    </lineage>
</organism>
<gene>
    <name evidence="3" type="ORF">DEO72_LG5g1341</name>
</gene>
<proteinExistence type="predicted"/>
<accession>A0A4D6LW32</accession>
<dbReference type="AlphaFoldDB" id="A0A4D6LW32"/>
<keyword evidence="1" id="KW-0175">Coiled coil</keyword>
<protein>
    <submittedName>
        <fullName evidence="3">Uncharacterized protein</fullName>
    </submittedName>
</protein>
<feature type="coiled-coil region" evidence="1">
    <location>
        <begin position="250"/>
        <end position="315"/>
    </location>
</feature>
<feature type="compositionally biased region" description="Basic and acidic residues" evidence="2">
    <location>
        <begin position="170"/>
        <end position="182"/>
    </location>
</feature>
<evidence type="ECO:0000313" key="3">
    <source>
        <dbReference type="EMBL" id="QCD93269.1"/>
    </source>
</evidence>
<dbReference type="EMBL" id="CP039349">
    <property type="protein sequence ID" value="QCD93269.1"/>
    <property type="molecule type" value="Genomic_DNA"/>
</dbReference>
<name>A0A4D6LW32_VIGUN</name>
<keyword evidence="4" id="KW-1185">Reference proteome</keyword>